<dbReference type="RefSeq" id="XP_060326515.1">
    <property type="nucleotide sequence ID" value="XM_060479639.1"/>
</dbReference>
<evidence type="ECO:0000259" key="3">
    <source>
        <dbReference type="Pfam" id="PF00248"/>
    </source>
</evidence>
<dbReference type="Proteomes" id="UP001175211">
    <property type="component" value="Unassembled WGS sequence"/>
</dbReference>
<keyword evidence="1" id="KW-0560">Oxidoreductase</keyword>
<protein>
    <submittedName>
        <fullName evidence="4">NADP-dependent oxidoreductase domain-containing protein</fullName>
    </submittedName>
</protein>
<dbReference type="SUPFAM" id="SSF51430">
    <property type="entry name" value="NAD(P)-linked oxidoreductase"/>
    <property type="match status" value="1"/>
</dbReference>
<dbReference type="PANTHER" id="PTHR43364:SF2">
    <property type="entry name" value="ARYL-ALCOHOL DEHYDROGENASE AAD10-RELATED"/>
    <property type="match status" value="1"/>
</dbReference>
<dbReference type="PANTHER" id="PTHR43364">
    <property type="entry name" value="NADH-SPECIFIC METHYLGLYOXAL REDUCTASE-RELATED"/>
    <property type="match status" value="1"/>
</dbReference>
<sequence length="285" mass="32737">MSLHSPASDPPMKLGVYRVLSAQAGVRISPMMLDAMSVINCFKLLDPYFDMGGNFIDTANGYQDGSSKEFIGEFNYVRNSSKSLYLSVEPSLKKLHMDYSNILYLHWWDCDTSIHDLMDNLHYLVSLRKVLYLGISDAPAWVVAQANQCTLDYRKKPFLVYQGWWNIMMRSFEREIILMTRVFGMALVPWDVLTAGRFRTDEEDQKRKETGEKGRTISHPDWERNEFEIVASEVGVQGNTNAGVRNRYVMHKTPYVFPIIGGRKFSQAIGHIEILIAHEHSLEPE</sequence>
<reference evidence="4" key="1">
    <citation type="submission" date="2023-06" db="EMBL/GenBank/DDBJ databases">
        <authorList>
            <consortium name="Lawrence Berkeley National Laboratory"/>
            <person name="Ahrendt S."/>
            <person name="Sahu N."/>
            <person name="Indic B."/>
            <person name="Wong-Bajracharya J."/>
            <person name="Merenyi Z."/>
            <person name="Ke H.-M."/>
            <person name="Monk M."/>
            <person name="Kocsube S."/>
            <person name="Drula E."/>
            <person name="Lipzen A."/>
            <person name="Balint B."/>
            <person name="Henrissat B."/>
            <person name="Andreopoulos B."/>
            <person name="Martin F.M."/>
            <person name="Harder C.B."/>
            <person name="Rigling D."/>
            <person name="Ford K.L."/>
            <person name="Foster G.D."/>
            <person name="Pangilinan J."/>
            <person name="Papanicolaou A."/>
            <person name="Barry K."/>
            <person name="LaButti K."/>
            <person name="Viragh M."/>
            <person name="Koriabine M."/>
            <person name="Yan M."/>
            <person name="Riley R."/>
            <person name="Champramary S."/>
            <person name="Plett K.L."/>
            <person name="Tsai I.J."/>
            <person name="Slot J."/>
            <person name="Sipos G."/>
            <person name="Plett J."/>
            <person name="Nagy L.G."/>
            <person name="Grigoriev I.V."/>
        </authorList>
    </citation>
    <scope>NUCLEOTIDE SEQUENCE</scope>
    <source>
        <strain evidence="4">CCBAS 213</strain>
    </source>
</reference>
<evidence type="ECO:0000313" key="4">
    <source>
        <dbReference type="EMBL" id="KAK0448410.1"/>
    </source>
</evidence>
<feature type="domain" description="NADP-dependent oxidoreductase" evidence="3">
    <location>
        <begin position="78"/>
        <end position="269"/>
    </location>
</feature>
<dbReference type="AlphaFoldDB" id="A0AA39JV24"/>
<organism evidence="4 5">
    <name type="scientific">Armillaria tabescens</name>
    <name type="common">Ringless honey mushroom</name>
    <name type="synonym">Agaricus tabescens</name>
    <dbReference type="NCBI Taxonomy" id="1929756"/>
    <lineage>
        <taxon>Eukaryota</taxon>
        <taxon>Fungi</taxon>
        <taxon>Dikarya</taxon>
        <taxon>Basidiomycota</taxon>
        <taxon>Agaricomycotina</taxon>
        <taxon>Agaricomycetes</taxon>
        <taxon>Agaricomycetidae</taxon>
        <taxon>Agaricales</taxon>
        <taxon>Marasmiineae</taxon>
        <taxon>Physalacriaceae</taxon>
        <taxon>Desarmillaria</taxon>
    </lineage>
</organism>
<accession>A0AA39JV24</accession>
<dbReference type="InterPro" id="IPR036812">
    <property type="entry name" value="NAD(P)_OxRdtase_dom_sf"/>
</dbReference>
<evidence type="ECO:0000256" key="2">
    <source>
        <dbReference type="ARBA" id="ARBA00038157"/>
    </source>
</evidence>
<dbReference type="EMBL" id="JAUEPS010000041">
    <property type="protein sequence ID" value="KAK0448410.1"/>
    <property type="molecule type" value="Genomic_DNA"/>
</dbReference>
<dbReference type="Gene3D" id="3.20.20.100">
    <property type="entry name" value="NADP-dependent oxidoreductase domain"/>
    <property type="match status" value="1"/>
</dbReference>
<evidence type="ECO:0000256" key="1">
    <source>
        <dbReference type="ARBA" id="ARBA00023002"/>
    </source>
</evidence>
<name>A0AA39JV24_ARMTA</name>
<keyword evidence="5" id="KW-1185">Reference proteome</keyword>
<dbReference type="Pfam" id="PF00248">
    <property type="entry name" value="Aldo_ket_red"/>
    <property type="match status" value="1"/>
</dbReference>
<gene>
    <name evidence="4" type="ORF">EV420DRAFT_1711649</name>
</gene>
<dbReference type="InterPro" id="IPR050523">
    <property type="entry name" value="AKR_Detox_Biosynth"/>
</dbReference>
<dbReference type="InterPro" id="IPR023210">
    <property type="entry name" value="NADP_OxRdtase_dom"/>
</dbReference>
<proteinExistence type="inferred from homology"/>
<comment type="similarity">
    <text evidence="2">Belongs to the aldo/keto reductase family. Aldo/keto reductase 2 subfamily.</text>
</comment>
<comment type="caution">
    <text evidence="4">The sequence shown here is derived from an EMBL/GenBank/DDBJ whole genome shotgun (WGS) entry which is preliminary data.</text>
</comment>
<evidence type="ECO:0000313" key="5">
    <source>
        <dbReference type="Proteomes" id="UP001175211"/>
    </source>
</evidence>
<dbReference type="GeneID" id="85363187"/>